<evidence type="ECO:0000256" key="3">
    <source>
        <dbReference type="ARBA" id="ARBA00022691"/>
    </source>
</evidence>
<evidence type="ECO:0000256" key="5">
    <source>
        <dbReference type="ARBA" id="ARBA00023004"/>
    </source>
</evidence>
<dbReference type="SFLD" id="SFLDG01086">
    <property type="entry name" value="elongater_protein-like"/>
    <property type="match status" value="1"/>
</dbReference>
<comment type="cofactor">
    <cofactor evidence="1">
        <name>[4Fe-4S] cluster</name>
        <dbReference type="ChEBI" id="CHEBI:49883"/>
    </cofactor>
</comment>
<dbReference type="GO" id="GO:0002926">
    <property type="term" value="P:tRNA wobble base 5-methoxycarbonylmethyl-2-thiouridinylation"/>
    <property type="evidence" value="ECO:0007669"/>
    <property type="project" value="TreeGrafter"/>
</dbReference>
<dbReference type="GO" id="GO:0003824">
    <property type="term" value="F:catalytic activity"/>
    <property type="evidence" value="ECO:0007669"/>
    <property type="project" value="InterPro"/>
</dbReference>
<dbReference type="Pfam" id="PF04055">
    <property type="entry name" value="Radical_SAM"/>
    <property type="match status" value="1"/>
</dbReference>
<dbReference type="Pfam" id="PF16199">
    <property type="entry name" value="Radical_SAM_C"/>
    <property type="match status" value="1"/>
</dbReference>
<dbReference type="SFLD" id="SFLDS00029">
    <property type="entry name" value="Radical_SAM"/>
    <property type="match status" value="2"/>
</dbReference>
<keyword evidence="5" id="KW-0408">Iron</keyword>
<keyword evidence="4" id="KW-0479">Metal-binding</keyword>
<dbReference type="Gene3D" id="3.80.30.20">
    <property type="entry name" value="tm_1862 like domain"/>
    <property type="match status" value="1"/>
</dbReference>
<dbReference type="GO" id="GO:0051539">
    <property type="term" value="F:4 iron, 4 sulfur cluster binding"/>
    <property type="evidence" value="ECO:0007669"/>
    <property type="project" value="UniProtKB-KW"/>
</dbReference>
<dbReference type="SFLD" id="SFLDG01082">
    <property type="entry name" value="B12-binding_domain_containing"/>
    <property type="match status" value="1"/>
</dbReference>
<dbReference type="CDD" id="cd01335">
    <property type="entry name" value="Radical_SAM"/>
    <property type="match status" value="1"/>
</dbReference>
<dbReference type="InterPro" id="IPR039661">
    <property type="entry name" value="ELP3"/>
</dbReference>
<evidence type="ECO:0000256" key="1">
    <source>
        <dbReference type="ARBA" id="ARBA00001966"/>
    </source>
</evidence>
<evidence type="ECO:0000259" key="7">
    <source>
        <dbReference type="PROSITE" id="PS51918"/>
    </source>
</evidence>
<evidence type="ECO:0000256" key="6">
    <source>
        <dbReference type="ARBA" id="ARBA00023014"/>
    </source>
</evidence>
<keyword evidence="6" id="KW-0411">Iron-sulfur</keyword>
<evidence type="ECO:0000256" key="4">
    <source>
        <dbReference type="ARBA" id="ARBA00022723"/>
    </source>
</evidence>
<dbReference type="InterPro" id="IPR006638">
    <property type="entry name" value="Elp3/MiaA/NifB-like_rSAM"/>
</dbReference>
<evidence type="ECO:0000313" key="9">
    <source>
        <dbReference type="Proteomes" id="UP000477488"/>
    </source>
</evidence>
<dbReference type="InterPro" id="IPR058240">
    <property type="entry name" value="rSAM_sf"/>
</dbReference>
<gene>
    <name evidence="8" type="ORF">FYJ44_08565</name>
</gene>
<protein>
    <submittedName>
        <fullName evidence="8">Radical SAM protein</fullName>
    </submittedName>
</protein>
<feature type="domain" description="Radical SAM core" evidence="7">
    <location>
        <begin position="19"/>
        <end position="264"/>
    </location>
</feature>
<dbReference type="PROSITE" id="PS51918">
    <property type="entry name" value="RADICAL_SAM"/>
    <property type="match status" value="1"/>
</dbReference>
<dbReference type="SUPFAM" id="SSF102114">
    <property type="entry name" value="Radical SAM enzymes"/>
    <property type="match status" value="1"/>
</dbReference>
<name>A0A6L5XMN3_9BACT</name>
<accession>A0A6L5XMN3</accession>
<evidence type="ECO:0000313" key="8">
    <source>
        <dbReference type="EMBL" id="MSS28091.1"/>
    </source>
</evidence>
<comment type="caution">
    <text evidence="8">The sequence shown here is derived from an EMBL/GenBank/DDBJ whole genome shotgun (WGS) entry which is preliminary data.</text>
</comment>
<keyword evidence="3" id="KW-0949">S-adenosyl-L-methionine</keyword>
<reference evidence="8 9" key="1">
    <citation type="submission" date="2019-09" db="EMBL/GenBank/DDBJ databases">
        <title>In-depth cultivation of the pig gut microbiome towards novel bacterial diversity and tailored functional studies.</title>
        <authorList>
            <person name="Wylensek D."/>
            <person name="Hitch T.C.A."/>
            <person name="Clavel T."/>
        </authorList>
    </citation>
    <scope>NUCLEOTIDE SEQUENCE [LARGE SCALE GENOMIC DNA]</scope>
    <source>
        <strain evidence="8 9">PG-178-WT-4</strain>
    </source>
</reference>
<dbReference type="PANTHER" id="PTHR11135:SF0">
    <property type="entry name" value="ELONGATOR COMPLEX PROTEIN 3"/>
    <property type="match status" value="1"/>
</dbReference>
<dbReference type="SMART" id="SM00729">
    <property type="entry name" value="Elp3"/>
    <property type="match status" value="1"/>
</dbReference>
<sequence length="356" mass="37681">MPSVSPLPSLAPLALPWPPPARSRPIVPVFLPFRGCATRCIFCAQDIQTGRSPQEAGPDGILDKAGAALELRAAHGLPPAELAFYGGTFTALPAAEREACLEFVATALARGRIAGFRCSTRPDCLDESILSRLRQAGCTVVELGVQSFADTALRAARRGYDGATALRACALVRASGLRLGVQLLPGMPGVSPEVFLADVARALDAGADMLRFYPCLVLAGTGLARLWRAGDYAPWDMESTLDSLAQGWLLARAAHRPVIRMGLAPEASLAGAILAGPAHPALGARVMGRALLTAVRSLAAREAGGRLAERLEAPRACQGYFWGHAKELRPAWAELGLGPGNVRYAEDDALRLWLRP</sequence>
<organism evidence="8 9">
    <name type="scientific">Desulfovibrio porci</name>
    <dbReference type="NCBI Taxonomy" id="2605782"/>
    <lineage>
        <taxon>Bacteria</taxon>
        <taxon>Pseudomonadati</taxon>
        <taxon>Thermodesulfobacteriota</taxon>
        <taxon>Desulfovibrionia</taxon>
        <taxon>Desulfovibrionales</taxon>
        <taxon>Desulfovibrionaceae</taxon>
        <taxon>Desulfovibrio</taxon>
    </lineage>
</organism>
<keyword evidence="9" id="KW-1185">Reference proteome</keyword>
<evidence type="ECO:0000256" key="2">
    <source>
        <dbReference type="ARBA" id="ARBA00022485"/>
    </source>
</evidence>
<keyword evidence="2" id="KW-0004">4Fe-4S</keyword>
<dbReference type="InterPro" id="IPR023404">
    <property type="entry name" value="rSAM_horseshoe"/>
</dbReference>
<dbReference type="GO" id="GO:0005737">
    <property type="term" value="C:cytoplasm"/>
    <property type="evidence" value="ECO:0007669"/>
    <property type="project" value="TreeGrafter"/>
</dbReference>
<dbReference type="AlphaFoldDB" id="A0A6L5XMN3"/>
<dbReference type="RefSeq" id="WP_154511142.1">
    <property type="nucleotide sequence ID" value="NZ_DBFWWU010000033.1"/>
</dbReference>
<dbReference type="PANTHER" id="PTHR11135">
    <property type="entry name" value="HISTONE ACETYLTRANSFERASE-RELATED"/>
    <property type="match status" value="1"/>
</dbReference>
<dbReference type="EMBL" id="VUMH01000007">
    <property type="protein sequence ID" value="MSS28091.1"/>
    <property type="molecule type" value="Genomic_DNA"/>
</dbReference>
<dbReference type="GO" id="GO:0046872">
    <property type="term" value="F:metal ion binding"/>
    <property type="evidence" value="ECO:0007669"/>
    <property type="project" value="UniProtKB-KW"/>
</dbReference>
<dbReference type="InterPro" id="IPR032432">
    <property type="entry name" value="Radical_SAM_C"/>
</dbReference>
<dbReference type="InterPro" id="IPR007197">
    <property type="entry name" value="rSAM"/>
</dbReference>
<proteinExistence type="predicted"/>
<dbReference type="Proteomes" id="UP000477488">
    <property type="component" value="Unassembled WGS sequence"/>
</dbReference>